<dbReference type="EMBL" id="AP018712">
    <property type="protein sequence ID" value="BBE30385.1"/>
    <property type="molecule type" value="Genomic_DNA"/>
</dbReference>
<evidence type="ECO:0000313" key="4">
    <source>
        <dbReference type="Proteomes" id="UP000516361"/>
    </source>
</evidence>
<keyword evidence="4" id="KW-1185">Reference proteome</keyword>
<dbReference type="Proteomes" id="UP000516361">
    <property type="component" value="Chromosome"/>
</dbReference>
<evidence type="ECO:0000313" key="3">
    <source>
        <dbReference type="EMBL" id="BBE30385.1"/>
    </source>
</evidence>
<comment type="similarity">
    <text evidence="1 2">Belongs to the MEMO1 family.</text>
</comment>
<dbReference type="NCBIfam" id="TIGR04336">
    <property type="entry name" value="AmmeMemoSam_B"/>
    <property type="match status" value="1"/>
</dbReference>
<dbReference type="KEGG" id="ocy:OSSY52_05260"/>
<evidence type="ECO:0000256" key="2">
    <source>
        <dbReference type="HAMAP-Rule" id="MF_00055"/>
    </source>
</evidence>
<protein>
    <recommendedName>
        <fullName evidence="2">MEMO1 family protein OSSY52_05260</fullName>
    </recommendedName>
</protein>
<reference evidence="3 4" key="1">
    <citation type="submission" date="2018-06" db="EMBL/GenBank/DDBJ databases">
        <title>Genome sequencing of Oceanotoga sp. sy52.</title>
        <authorList>
            <person name="Mori K."/>
        </authorList>
    </citation>
    <scope>NUCLEOTIDE SEQUENCE [LARGE SCALE GENOMIC DNA]</scope>
    <source>
        <strain evidence="4">sy52</strain>
    </source>
</reference>
<dbReference type="InParanoid" id="A0A7G1G341"/>
<accession>A0A7G1G341</accession>
<evidence type="ECO:0000256" key="1">
    <source>
        <dbReference type="ARBA" id="ARBA00006315"/>
    </source>
</evidence>
<gene>
    <name evidence="3" type="ORF">OSSY52_05260</name>
</gene>
<name>A0A7G1G341_9BACT</name>
<dbReference type="RefSeq" id="WP_190615492.1">
    <property type="nucleotide sequence ID" value="NZ_AP018712.1"/>
</dbReference>
<organism evidence="3 4">
    <name type="scientific">Tepiditoga spiralis</name>
    <dbReference type="NCBI Taxonomy" id="2108365"/>
    <lineage>
        <taxon>Bacteria</taxon>
        <taxon>Thermotogati</taxon>
        <taxon>Thermotogota</taxon>
        <taxon>Thermotogae</taxon>
        <taxon>Petrotogales</taxon>
        <taxon>Petrotogaceae</taxon>
        <taxon>Tepiditoga</taxon>
    </lineage>
</organism>
<dbReference type="Pfam" id="PF01875">
    <property type="entry name" value="Memo"/>
    <property type="match status" value="1"/>
</dbReference>
<dbReference type="Gene3D" id="3.40.830.10">
    <property type="entry name" value="LigB-like"/>
    <property type="match status" value="1"/>
</dbReference>
<dbReference type="HAMAP" id="MF_00055">
    <property type="entry name" value="MEMO1"/>
    <property type="match status" value="1"/>
</dbReference>
<dbReference type="CDD" id="cd07361">
    <property type="entry name" value="MEMO_like"/>
    <property type="match status" value="1"/>
</dbReference>
<sequence length="269" mass="30577">MIRRARFSGSFYPQNIEKLNELMNFYYDNIKLCNKYSEPIGIIVPHAGYIYSGKIAALAYKKIFNTSNFKRVFLIGPNHSGIGSNISIYDEGSWETPYGKIKVDTKIAKKIIETLNINNDISAHYYEHSLEVQLPFLQYVLKDNFSIVPITLKDQSFLTVKNIAKVLKPLLKKGDLIIASTDLNHYEKQEITYEKDLKIIKAIEQKDVEDLYIQIETNDITMCGYGAVGILLNLEFKDVNILGHTTSGDVTYDYSSVVGYMSAILKNSV</sequence>
<dbReference type="InterPro" id="IPR002737">
    <property type="entry name" value="MEMO1_fam"/>
</dbReference>
<dbReference type="PANTHER" id="PTHR11060:SF0">
    <property type="entry name" value="PROTEIN MEMO1"/>
    <property type="match status" value="1"/>
</dbReference>
<proteinExistence type="inferred from homology"/>
<dbReference type="PANTHER" id="PTHR11060">
    <property type="entry name" value="PROTEIN MEMO1"/>
    <property type="match status" value="1"/>
</dbReference>
<dbReference type="AlphaFoldDB" id="A0A7G1G341"/>